<feature type="region of interest" description="Disordered" evidence="1">
    <location>
        <begin position="35"/>
        <end position="57"/>
    </location>
</feature>
<proteinExistence type="predicted"/>
<dbReference type="EMBL" id="VSWC01000028">
    <property type="protein sequence ID" value="KAA1108323.1"/>
    <property type="molecule type" value="Genomic_DNA"/>
</dbReference>
<evidence type="ECO:0000313" key="3">
    <source>
        <dbReference type="Proteomes" id="UP000324748"/>
    </source>
</evidence>
<gene>
    <name evidence="2" type="ORF">PGT21_008012</name>
</gene>
<organism evidence="2 3">
    <name type="scientific">Puccinia graminis f. sp. tritici</name>
    <dbReference type="NCBI Taxonomy" id="56615"/>
    <lineage>
        <taxon>Eukaryota</taxon>
        <taxon>Fungi</taxon>
        <taxon>Dikarya</taxon>
        <taxon>Basidiomycota</taxon>
        <taxon>Pucciniomycotina</taxon>
        <taxon>Pucciniomycetes</taxon>
        <taxon>Pucciniales</taxon>
        <taxon>Pucciniaceae</taxon>
        <taxon>Puccinia</taxon>
    </lineage>
</organism>
<keyword evidence="3" id="KW-1185">Reference proteome</keyword>
<name>A0A5B0Q5E2_PUCGR</name>
<comment type="caution">
    <text evidence="2">The sequence shown here is derived from an EMBL/GenBank/DDBJ whole genome shotgun (WGS) entry which is preliminary data.</text>
</comment>
<evidence type="ECO:0000256" key="1">
    <source>
        <dbReference type="SAM" id="MobiDB-lite"/>
    </source>
</evidence>
<protein>
    <submittedName>
        <fullName evidence="2">Uncharacterized protein</fullName>
    </submittedName>
</protein>
<evidence type="ECO:0000313" key="2">
    <source>
        <dbReference type="EMBL" id="KAA1108323.1"/>
    </source>
</evidence>
<accession>A0A5B0Q5E2</accession>
<reference evidence="2 3" key="1">
    <citation type="submission" date="2019-05" db="EMBL/GenBank/DDBJ databases">
        <title>Emergence of the Ug99 lineage of the wheat stem rust pathogen through somatic hybridization.</title>
        <authorList>
            <person name="Li F."/>
            <person name="Upadhyaya N.M."/>
            <person name="Sperschneider J."/>
            <person name="Matny O."/>
            <person name="Nguyen-Phuc H."/>
            <person name="Mago R."/>
            <person name="Raley C."/>
            <person name="Miller M.E."/>
            <person name="Silverstein K.A.T."/>
            <person name="Henningsen E."/>
            <person name="Hirsch C.D."/>
            <person name="Visser B."/>
            <person name="Pretorius Z.A."/>
            <person name="Steffenson B.J."/>
            <person name="Schwessinger B."/>
            <person name="Dodds P.N."/>
            <person name="Figueroa M."/>
        </authorList>
    </citation>
    <scope>NUCLEOTIDE SEQUENCE [LARGE SCALE GENOMIC DNA]</scope>
    <source>
        <strain evidence="2">21-0</strain>
    </source>
</reference>
<sequence>MTKSLQANLPSVFALHSSSQILEKAVNSILGACGKSPDTQGQNKNARRAAAAGQEDDTRVALLLSKPN</sequence>
<dbReference type="Proteomes" id="UP000324748">
    <property type="component" value="Unassembled WGS sequence"/>
</dbReference>
<dbReference type="AlphaFoldDB" id="A0A5B0Q5E2"/>